<keyword evidence="1" id="KW-0805">Transcription regulation</keyword>
<comment type="caution">
    <text evidence="5">The sequence shown here is derived from an EMBL/GenBank/DDBJ whole genome shotgun (WGS) entry which is preliminary data.</text>
</comment>
<dbReference type="InterPro" id="IPR036390">
    <property type="entry name" value="WH_DNA-bd_sf"/>
</dbReference>
<dbReference type="InterPro" id="IPR051081">
    <property type="entry name" value="HTH_MetalResp_TranReg"/>
</dbReference>
<dbReference type="RefSeq" id="WP_094366871.1">
    <property type="nucleotide sequence ID" value="NZ_NOJY02000004.1"/>
</dbReference>
<dbReference type="SMART" id="SM00418">
    <property type="entry name" value="HTH_ARSR"/>
    <property type="match status" value="1"/>
</dbReference>
<reference evidence="5 6" key="1">
    <citation type="journal article" date="2017" name="Genome Announc.">
        <title>Draft Genome Sequence of Romboutsia weinsteinii sp. nov. Strain CCRI-19649(T) Isolated from Surface Water.</title>
        <authorList>
            <person name="Maheux A.F."/>
            <person name="Boudreau D.K."/>
            <person name="Berube E."/>
            <person name="Boissinot M."/>
            <person name="Cantin P."/>
            <person name="Raymond F."/>
            <person name="Corbeil J."/>
            <person name="Omar R.F."/>
            <person name="Bergeron M.G."/>
        </authorList>
    </citation>
    <scope>NUCLEOTIDE SEQUENCE [LARGE SCALE GENOMIC DNA]</scope>
    <source>
        <strain evidence="5 6">CCRI-19649</strain>
    </source>
</reference>
<dbReference type="GO" id="GO:0003700">
    <property type="term" value="F:DNA-binding transcription factor activity"/>
    <property type="evidence" value="ECO:0007669"/>
    <property type="project" value="InterPro"/>
</dbReference>
<dbReference type="Proteomes" id="UP000215694">
    <property type="component" value="Unassembled WGS sequence"/>
</dbReference>
<accession>A0A371J8F6</accession>
<dbReference type="PRINTS" id="PR00778">
    <property type="entry name" value="HTHARSR"/>
</dbReference>
<evidence type="ECO:0000256" key="2">
    <source>
        <dbReference type="ARBA" id="ARBA00023125"/>
    </source>
</evidence>
<dbReference type="SUPFAM" id="SSF46785">
    <property type="entry name" value="Winged helix' DNA-binding domain"/>
    <property type="match status" value="1"/>
</dbReference>
<proteinExistence type="predicted"/>
<organism evidence="5 6">
    <name type="scientific">Romboutsia weinsteinii</name>
    <dbReference type="NCBI Taxonomy" id="2020949"/>
    <lineage>
        <taxon>Bacteria</taxon>
        <taxon>Bacillati</taxon>
        <taxon>Bacillota</taxon>
        <taxon>Clostridia</taxon>
        <taxon>Peptostreptococcales</taxon>
        <taxon>Peptostreptococcaceae</taxon>
        <taxon>Romboutsia</taxon>
    </lineage>
</organism>
<dbReference type="Pfam" id="PF01022">
    <property type="entry name" value="HTH_5"/>
    <property type="match status" value="1"/>
</dbReference>
<feature type="domain" description="HTH arsR-type" evidence="4">
    <location>
        <begin position="1"/>
        <end position="97"/>
    </location>
</feature>
<dbReference type="AlphaFoldDB" id="A0A371J8F6"/>
<evidence type="ECO:0000256" key="1">
    <source>
        <dbReference type="ARBA" id="ARBA00023015"/>
    </source>
</evidence>
<dbReference type="OrthoDB" id="9798835at2"/>
<dbReference type="InterPro" id="IPR011991">
    <property type="entry name" value="ArsR-like_HTH"/>
</dbReference>
<dbReference type="GO" id="GO:0003677">
    <property type="term" value="F:DNA binding"/>
    <property type="evidence" value="ECO:0007669"/>
    <property type="project" value="UniProtKB-KW"/>
</dbReference>
<evidence type="ECO:0000313" key="6">
    <source>
        <dbReference type="Proteomes" id="UP000215694"/>
    </source>
</evidence>
<dbReference type="InterPro" id="IPR036388">
    <property type="entry name" value="WH-like_DNA-bd_sf"/>
</dbReference>
<dbReference type="PROSITE" id="PS50987">
    <property type="entry name" value="HTH_ARSR_2"/>
    <property type="match status" value="1"/>
</dbReference>
<dbReference type="NCBIfam" id="NF033788">
    <property type="entry name" value="HTH_metalloreg"/>
    <property type="match status" value="1"/>
</dbReference>
<dbReference type="PANTHER" id="PTHR33154">
    <property type="entry name" value="TRANSCRIPTIONAL REGULATOR, ARSR FAMILY"/>
    <property type="match status" value="1"/>
</dbReference>
<dbReference type="EMBL" id="NOJY02000004">
    <property type="protein sequence ID" value="RDY29024.1"/>
    <property type="molecule type" value="Genomic_DNA"/>
</dbReference>
<keyword evidence="2" id="KW-0238">DNA-binding</keyword>
<dbReference type="CDD" id="cd00090">
    <property type="entry name" value="HTH_ARSR"/>
    <property type="match status" value="1"/>
</dbReference>
<evidence type="ECO:0000259" key="4">
    <source>
        <dbReference type="PROSITE" id="PS50987"/>
    </source>
</evidence>
<evidence type="ECO:0000313" key="5">
    <source>
        <dbReference type="EMBL" id="RDY29024.1"/>
    </source>
</evidence>
<gene>
    <name evidence="5" type="ORF">CHL78_003640</name>
</gene>
<dbReference type="Gene3D" id="1.10.10.10">
    <property type="entry name" value="Winged helix-like DNA-binding domain superfamily/Winged helix DNA-binding domain"/>
    <property type="match status" value="1"/>
</dbReference>
<protein>
    <submittedName>
        <fullName evidence="5">ArsR family transcriptional regulator</fullName>
    </submittedName>
</protein>
<keyword evidence="3" id="KW-0804">Transcription</keyword>
<dbReference type="InterPro" id="IPR001845">
    <property type="entry name" value="HTH_ArsR_DNA-bd_dom"/>
</dbReference>
<evidence type="ECO:0000256" key="3">
    <source>
        <dbReference type="ARBA" id="ARBA00023163"/>
    </source>
</evidence>
<name>A0A371J8F6_9FIRM</name>
<keyword evidence="6" id="KW-1185">Reference proteome</keyword>
<dbReference type="PANTHER" id="PTHR33154:SF33">
    <property type="entry name" value="TRANSCRIPTIONAL REPRESSOR SDPR"/>
    <property type="match status" value="1"/>
</dbReference>
<sequence>MNDLARVFKALSDETRLNILVLVSTRNICQKGISKYLGISDSAVSQHIKVLKEANIITGCKEGYYVLYQINENAFEKCVGFINSVNSQTSQELLDIRRITANNISCNLGCKSIKKCCRRREK</sequence>